<keyword evidence="1 4" id="KW-0489">Methyltransferase</keyword>
<dbReference type="Pfam" id="PF13649">
    <property type="entry name" value="Methyltransf_25"/>
    <property type="match status" value="1"/>
</dbReference>
<proteinExistence type="predicted"/>
<reference evidence="4 5" key="1">
    <citation type="submission" date="2021-05" db="EMBL/GenBank/DDBJ databases">
        <title>A Polyphasic approach of four new species of the genus Ohtaekwangia: Ohtaekwangia histidinii sp. nov., Ohtaekwangia cretensis sp. nov., Ohtaekwangia indiensis sp. nov., Ohtaekwangia reichenbachii sp. nov. from diverse environment.</title>
        <authorList>
            <person name="Octaviana S."/>
        </authorList>
    </citation>
    <scope>NUCLEOTIDE SEQUENCE [LARGE SCALE GENOMIC DNA]</scope>
    <source>
        <strain evidence="4 5">PWU4</strain>
    </source>
</reference>
<sequence>MDQSNGYEQIATAFITYRGQNAYGIGASSVRKWAQGLLPGATVLDLGCGTGIPVSKVLIDEGMTVYGVDASPSLVNAFKQNFTDAPVACEPVEHSLFFNRKFDAIIAWGLLFLLPEKTQASIILKAAKALRTGGKFLFTAPDVEAAWNDVMTGQRSVSLGSDRYKALLAEAGLSLVNEFEDEGENHYYDAVRV</sequence>
<dbReference type="RefSeq" id="WP_254168948.1">
    <property type="nucleotide sequence ID" value="NZ_JAHESF010000039.1"/>
</dbReference>
<dbReference type="Proteomes" id="UP001319200">
    <property type="component" value="Unassembled WGS sequence"/>
</dbReference>
<feature type="domain" description="Methyltransferase" evidence="3">
    <location>
        <begin position="43"/>
        <end position="134"/>
    </location>
</feature>
<evidence type="ECO:0000256" key="1">
    <source>
        <dbReference type="ARBA" id="ARBA00022603"/>
    </source>
</evidence>
<keyword evidence="5" id="KW-1185">Reference proteome</keyword>
<comment type="caution">
    <text evidence="4">The sequence shown here is derived from an EMBL/GenBank/DDBJ whole genome shotgun (WGS) entry which is preliminary data.</text>
</comment>
<evidence type="ECO:0000313" key="5">
    <source>
        <dbReference type="Proteomes" id="UP001319200"/>
    </source>
</evidence>
<dbReference type="InterPro" id="IPR041698">
    <property type="entry name" value="Methyltransf_25"/>
</dbReference>
<gene>
    <name evidence="4" type="ORF">KK083_26005</name>
</gene>
<dbReference type="GO" id="GO:0032259">
    <property type="term" value="P:methylation"/>
    <property type="evidence" value="ECO:0007669"/>
    <property type="project" value="UniProtKB-KW"/>
</dbReference>
<evidence type="ECO:0000313" key="4">
    <source>
        <dbReference type="EMBL" id="MBT1700368.1"/>
    </source>
</evidence>
<evidence type="ECO:0000259" key="3">
    <source>
        <dbReference type="Pfam" id="PF13649"/>
    </source>
</evidence>
<dbReference type="AlphaFoldDB" id="A0AAP2DPZ5"/>
<protein>
    <submittedName>
        <fullName evidence="4">Class I SAM-dependent methyltransferase</fullName>
    </submittedName>
</protein>
<organism evidence="4 5">
    <name type="scientific">Chryseosolibacter histidini</name>
    <dbReference type="NCBI Taxonomy" id="2782349"/>
    <lineage>
        <taxon>Bacteria</taxon>
        <taxon>Pseudomonadati</taxon>
        <taxon>Bacteroidota</taxon>
        <taxon>Cytophagia</taxon>
        <taxon>Cytophagales</taxon>
        <taxon>Chryseotaleaceae</taxon>
        <taxon>Chryseosolibacter</taxon>
    </lineage>
</organism>
<dbReference type="CDD" id="cd02440">
    <property type="entry name" value="AdoMet_MTases"/>
    <property type="match status" value="1"/>
</dbReference>
<dbReference type="SUPFAM" id="SSF53335">
    <property type="entry name" value="S-adenosyl-L-methionine-dependent methyltransferases"/>
    <property type="match status" value="1"/>
</dbReference>
<dbReference type="EMBL" id="JAHESF010000039">
    <property type="protein sequence ID" value="MBT1700368.1"/>
    <property type="molecule type" value="Genomic_DNA"/>
</dbReference>
<dbReference type="GO" id="GO:0008168">
    <property type="term" value="F:methyltransferase activity"/>
    <property type="evidence" value="ECO:0007669"/>
    <property type="project" value="UniProtKB-KW"/>
</dbReference>
<accession>A0AAP2DPZ5</accession>
<evidence type="ECO:0000256" key="2">
    <source>
        <dbReference type="ARBA" id="ARBA00022679"/>
    </source>
</evidence>
<dbReference type="PANTHER" id="PTHR43861">
    <property type="entry name" value="TRANS-ACONITATE 2-METHYLTRANSFERASE-RELATED"/>
    <property type="match status" value="1"/>
</dbReference>
<dbReference type="InterPro" id="IPR029063">
    <property type="entry name" value="SAM-dependent_MTases_sf"/>
</dbReference>
<name>A0AAP2DPZ5_9BACT</name>
<dbReference type="PANTHER" id="PTHR43861:SF1">
    <property type="entry name" value="TRANS-ACONITATE 2-METHYLTRANSFERASE"/>
    <property type="match status" value="1"/>
</dbReference>
<dbReference type="Gene3D" id="3.40.50.150">
    <property type="entry name" value="Vaccinia Virus protein VP39"/>
    <property type="match status" value="1"/>
</dbReference>
<keyword evidence="2" id="KW-0808">Transferase</keyword>